<evidence type="ECO:0000256" key="5">
    <source>
        <dbReference type="ARBA" id="ARBA00022989"/>
    </source>
</evidence>
<evidence type="ECO:0000256" key="6">
    <source>
        <dbReference type="ARBA" id="ARBA00023136"/>
    </source>
</evidence>
<dbReference type="EMBL" id="CP070273">
    <property type="protein sequence ID" value="QRV22740.1"/>
    <property type="molecule type" value="Genomic_DNA"/>
</dbReference>
<feature type="transmembrane region" description="Helical" evidence="7">
    <location>
        <begin position="12"/>
        <end position="31"/>
    </location>
</feature>
<accession>A0ABX7IK86</accession>
<evidence type="ECO:0000256" key="2">
    <source>
        <dbReference type="ARBA" id="ARBA00022448"/>
    </source>
</evidence>
<dbReference type="PANTHER" id="PTHR42718">
    <property type="entry name" value="MAJOR FACILITATOR SUPERFAMILY MULTIDRUG TRANSPORTER MFSC"/>
    <property type="match status" value="1"/>
</dbReference>
<evidence type="ECO:0000313" key="8">
    <source>
        <dbReference type="EMBL" id="QRV22740.1"/>
    </source>
</evidence>
<gene>
    <name evidence="8" type="ORF">JSY38_11710</name>
</gene>
<keyword evidence="6 7" id="KW-0472">Membrane</keyword>
<reference evidence="8 9" key="1">
    <citation type="submission" date="2021-02" db="EMBL/GenBank/DDBJ databases">
        <title>The genome of Marinomonas foliarum JZW.</title>
        <authorList>
            <person name="Sun M."/>
        </authorList>
    </citation>
    <scope>NUCLEOTIDE SEQUENCE [LARGE SCALE GENOMIC DNA]</scope>
    <source>
        <strain evidence="8 9">JZW</strain>
    </source>
</reference>
<comment type="subcellular location">
    <subcellularLocation>
        <location evidence="1">Cell membrane</location>
        <topology evidence="1">Multi-pass membrane protein</topology>
    </subcellularLocation>
</comment>
<dbReference type="Proteomes" id="UP000644167">
    <property type="component" value="Chromosome"/>
</dbReference>
<keyword evidence="4 7" id="KW-0812">Transmembrane</keyword>
<evidence type="ECO:0000256" key="4">
    <source>
        <dbReference type="ARBA" id="ARBA00022692"/>
    </source>
</evidence>
<dbReference type="Gene3D" id="1.20.1250.20">
    <property type="entry name" value="MFS general substrate transporter like domains"/>
    <property type="match status" value="1"/>
</dbReference>
<keyword evidence="3" id="KW-1003">Cell membrane</keyword>
<evidence type="ECO:0008006" key="10">
    <source>
        <dbReference type="Google" id="ProtNLM"/>
    </source>
</evidence>
<protein>
    <recommendedName>
        <fullName evidence="10">MFS transporter</fullName>
    </recommendedName>
</protein>
<evidence type="ECO:0000256" key="1">
    <source>
        <dbReference type="ARBA" id="ARBA00004651"/>
    </source>
</evidence>
<dbReference type="PANTHER" id="PTHR42718:SF46">
    <property type="entry name" value="BLR6921 PROTEIN"/>
    <property type="match status" value="1"/>
</dbReference>
<evidence type="ECO:0000256" key="7">
    <source>
        <dbReference type="SAM" id="Phobius"/>
    </source>
</evidence>
<keyword evidence="9" id="KW-1185">Reference proteome</keyword>
<dbReference type="RefSeq" id="WP_205113366.1">
    <property type="nucleotide sequence ID" value="NZ_CP070273.1"/>
</dbReference>
<name>A0ABX7IK86_9GAMM</name>
<feature type="transmembrane region" description="Helical" evidence="7">
    <location>
        <begin position="87"/>
        <end position="106"/>
    </location>
</feature>
<sequence>MTDTSTSDRNRATALCIMIFGLGVYFVPASSSALNGVREESGVVSAFVNVTQQVGGSIGPALLNSVFLMATTATADTSLKSIEGYRAAFGVSAGLFLIALAITLVLPRRASKRTAD</sequence>
<organism evidence="8 9">
    <name type="scientific">Marinomonas foliarum</name>
    <dbReference type="NCBI Taxonomy" id="491950"/>
    <lineage>
        <taxon>Bacteria</taxon>
        <taxon>Pseudomonadati</taxon>
        <taxon>Pseudomonadota</taxon>
        <taxon>Gammaproteobacteria</taxon>
        <taxon>Oceanospirillales</taxon>
        <taxon>Oceanospirillaceae</taxon>
        <taxon>Marinomonas</taxon>
    </lineage>
</organism>
<evidence type="ECO:0000313" key="9">
    <source>
        <dbReference type="Proteomes" id="UP000644167"/>
    </source>
</evidence>
<dbReference type="SUPFAM" id="SSF103473">
    <property type="entry name" value="MFS general substrate transporter"/>
    <property type="match status" value="1"/>
</dbReference>
<dbReference type="InterPro" id="IPR036259">
    <property type="entry name" value="MFS_trans_sf"/>
</dbReference>
<evidence type="ECO:0000256" key="3">
    <source>
        <dbReference type="ARBA" id="ARBA00022475"/>
    </source>
</evidence>
<keyword evidence="5 7" id="KW-1133">Transmembrane helix</keyword>
<keyword evidence="2" id="KW-0813">Transport</keyword>
<proteinExistence type="predicted"/>